<feature type="region of interest" description="Disordered" evidence="4">
    <location>
        <begin position="337"/>
        <end position="395"/>
    </location>
</feature>
<dbReference type="SUPFAM" id="SSF48452">
    <property type="entry name" value="TPR-like"/>
    <property type="match status" value="1"/>
</dbReference>
<keyword evidence="3" id="KW-0998">Cell outer membrane</keyword>
<evidence type="ECO:0000256" key="3">
    <source>
        <dbReference type="ARBA" id="ARBA00023237"/>
    </source>
</evidence>
<dbReference type="Gene3D" id="1.25.40.10">
    <property type="entry name" value="Tetratricopeptide repeat domain"/>
    <property type="match status" value="1"/>
</dbReference>
<feature type="compositionally biased region" description="Polar residues" evidence="4">
    <location>
        <begin position="337"/>
        <end position="356"/>
    </location>
</feature>
<evidence type="ECO:0000256" key="5">
    <source>
        <dbReference type="SAM" id="SignalP"/>
    </source>
</evidence>
<dbReference type="PROSITE" id="PS51257">
    <property type="entry name" value="PROKAR_LIPOPROTEIN"/>
    <property type="match status" value="1"/>
</dbReference>
<dbReference type="Pfam" id="PF13525">
    <property type="entry name" value="YfiO"/>
    <property type="match status" value="1"/>
</dbReference>
<organism evidence="7 8">
    <name type="scientific">Chloracidobacterium sp. N</name>
    <dbReference type="NCBI Taxonomy" id="2821540"/>
    <lineage>
        <taxon>Bacteria</taxon>
        <taxon>Pseudomonadati</taxon>
        <taxon>Acidobacteriota</taxon>
        <taxon>Terriglobia</taxon>
        <taxon>Terriglobales</taxon>
        <taxon>Acidobacteriaceae</taxon>
        <taxon>Chloracidobacterium</taxon>
        <taxon>Chloracidobacterium aggregatum</taxon>
    </lineage>
</organism>
<feature type="chain" id="PRO_5045737651" evidence="5">
    <location>
        <begin position="30"/>
        <end position="395"/>
    </location>
</feature>
<sequence>MSKWFEPTLKRSWALLALTACLAASLACGSPKKKVTTEEVREGRDRELYAEGLRAMRKRRYEEGRLLLSTLIGSYDGSPLLPLAKLLIADSFYREGGASSLAQADVEYREWLQFFPQHPLADDVLLKIAQIHVRQIGPANLDNTEARRAERELLRLVREYPQSKLQPQVQEYLKFTREQLGMHSLGVARLYFKQQKYVAVKGRCESIIRNYPDFTYMDETLFLHGVSLTQLEDTPEAAKSFARIVREYPNSEWRDKAAEYLERFGVEVPAPAEGAEVKQVVRKSFIKRKFEEIFGPSASVTKEGIILKKDDTIDPEVEELLVSLGVRTDVITPESTITGQGKQIQTYGQRATNGQTEAARPTATESEPTPKRADEPTPKVVEPKKSKKSKAQPPR</sequence>
<protein>
    <submittedName>
        <fullName evidence="7">Outer membrane protein assembly factor BamD</fullName>
    </submittedName>
</protein>
<dbReference type="NCBIfam" id="TIGR03302">
    <property type="entry name" value="OM_YfiO"/>
    <property type="match status" value="1"/>
</dbReference>
<feature type="compositionally biased region" description="Basic and acidic residues" evidence="4">
    <location>
        <begin position="368"/>
        <end position="384"/>
    </location>
</feature>
<name>A0ABX8AWP5_9BACT</name>
<evidence type="ECO:0000256" key="1">
    <source>
        <dbReference type="ARBA" id="ARBA00022729"/>
    </source>
</evidence>
<accession>A0ABX8AWP5</accession>
<dbReference type="InterPro" id="IPR039565">
    <property type="entry name" value="BamD-like"/>
</dbReference>
<keyword evidence="8" id="KW-1185">Reference proteome</keyword>
<evidence type="ECO:0000256" key="4">
    <source>
        <dbReference type="SAM" id="MobiDB-lite"/>
    </source>
</evidence>
<dbReference type="EMBL" id="CP072642">
    <property type="protein sequence ID" value="QUV93099.1"/>
    <property type="molecule type" value="Genomic_DNA"/>
</dbReference>
<evidence type="ECO:0000259" key="6">
    <source>
        <dbReference type="Pfam" id="PF13525"/>
    </source>
</evidence>
<feature type="signal peptide" evidence="5">
    <location>
        <begin position="1"/>
        <end position="29"/>
    </location>
</feature>
<feature type="compositionally biased region" description="Basic residues" evidence="4">
    <location>
        <begin position="385"/>
        <end position="395"/>
    </location>
</feature>
<keyword evidence="2" id="KW-0472">Membrane</keyword>
<keyword evidence="1 5" id="KW-0732">Signal</keyword>
<reference evidence="7 8" key="1">
    <citation type="submission" date="2021-03" db="EMBL/GenBank/DDBJ databases">
        <title>Genomic and phenotypic characterization of Chloracidobacterium isolates provides evidence for multiple species.</title>
        <authorList>
            <person name="Saini M.K."/>
            <person name="Costas A.M.G."/>
            <person name="Tank M."/>
            <person name="Bryant D.A."/>
        </authorList>
    </citation>
    <scope>NUCLEOTIDE SEQUENCE [LARGE SCALE GENOMIC DNA]</scope>
    <source>
        <strain evidence="7 8">N</strain>
    </source>
</reference>
<dbReference type="InterPro" id="IPR017689">
    <property type="entry name" value="BamD"/>
</dbReference>
<proteinExistence type="predicted"/>
<dbReference type="RefSeq" id="WP_211421511.1">
    <property type="nucleotide sequence ID" value="NZ_CP072642.1"/>
</dbReference>
<dbReference type="Proteomes" id="UP000677668">
    <property type="component" value="Chromosome 1"/>
</dbReference>
<dbReference type="InterPro" id="IPR011990">
    <property type="entry name" value="TPR-like_helical_dom_sf"/>
</dbReference>
<evidence type="ECO:0000313" key="8">
    <source>
        <dbReference type="Proteomes" id="UP000677668"/>
    </source>
</evidence>
<evidence type="ECO:0000313" key="7">
    <source>
        <dbReference type="EMBL" id="QUV93099.1"/>
    </source>
</evidence>
<gene>
    <name evidence="7" type="primary">bamD</name>
    <name evidence="7" type="ORF">J8C05_06845</name>
</gene>
<feature type="domain" description="Outer membrane lipoprotein BamD-like" evidence="6">
    <location>
        <begin position="43"/>
        <end position="223"/>
    </location>
</feature>
<evidence type="ECO:0000256" key="2">
    <source>
        <dbReference type="ARBA" id="ARBA00023136"/>
    </source>
</evidence>